<evidence type="ECO:0000313" key="1">
    <source>
        <dbReference type="EMBL" id="KAA6395358.1"/>
    </source>
</evidence>
<comment type="caution">
    <text evidence="1">The sequence shown here is derived from an EMBL/GenBank/DDBJ whole genome shotgun (WGS) entry which is preliminary data.</text>
</comment>
<organism evidence="1 2">
    <name type="scientific">Streblomastix strix</name>
    <dbReference type="NCBI Taxonomy" id="222440"/>
    <lineage>
        <taxon>Eukaryota</taxon>
        <taxon>Metamonada</taxon>
        <taxon>Preaxostyla</taxon>
        <taxon>Oxymonadida</taxon>
        <taxon>Streblomastigidae</taxon>
        <taxon>Streblomastix</taxon>
    </lineage>
</organism>
<accession>A0A5J4WKB7</accession>
<proteinExistence type="predicted"/>
<reference evidence="1 2" key="1">
    <citation type="submission" date="2019-03" db="EMBL/GenBank/DDBJ databases">
        <title>Single cell metagenomics reveals metabolic interactions within the superorganism composed of flagellate Streblomastix strix and complex community of Bacteroidetes bacteria on its surface.</title>
        <authorList>
            <person name="Treitli S.C."/>
            <person name="Kolisko M."/>
            <person name="Husnik F."/>
            <person name="Keeling P."/>
            <person name="Hampl V."/>
        </authorList>
    </citation>
    <scope>NUCLEOTIDE SEQUENCE [LARGE SCALE GENOMIC DNA]</scope>
    <source>
        <strain evidence="1">ST1C</strain>
    </source>
</reference>
<sequence length="157" mass="18009">MKKAQTLIERLERISFPFLLGMKLKSKDGKLLSIYNQRFNENNSIQFLITKEKRSQQPIDILALLDYAVQGILTLAFLHKRKIAHGEISVGNIYVDDDVLKIGPVDITTNLPFVDVKDESEINIMFSQDIYNFGVVLYSLAELKEFTEIEFVRLPNG</sequence>
<dbReference type="Gene3D" id="1.10.510.10">
    <property type="entry name" value="Transferase(Phosphotransferase) domain 1"/>
    <property type="match status" value="1"/>
</dbReference>
<dbReference type="AlphaFoldDB" id="A0A5J4WKB7"/>
<dbReference type="InterPro" id="IPR011009">
    <property type="entry name" value="Kinase-like_dom_sf"/>
</dbReference>
<name>A0A5J4WKB7_9EUKA</name>
<gene>
    <name evidence="1" type="ORF">EZS28_009112</name>
</gene>
<dbReference type="Proteomes" id="UP000324800">
    <property type="component" value="Unassembled WGS sequence"/>
</dbReference>
<dbReference type="EMBL" id="SNRW01001705">
    <property type="protein sequence ID" value="KAA6395358.1"/>
    <property type="molecule type" value="Genomic_DNA"/>
</dbReference>
<evidence type="ECO:0000313" key="2">
    <source>
        <dbReference type="Proteomes" id="UP000324800"/>
    </source>
</evidence>
<dbReference type="SUPFAM" id="SSF56112">
    <property type="entry name" value="Protein kinase-like (PK-like)"/>
    <property type="match status" value="1"/>
</dbReference>
<dbReference type="OrthoDB" id="41200at2759"/>
<evidence type="ECO:0008006" key="3">
    <source>
        <dbReference type="Google" id="ProtNLM"/>
    </source>
</evidence>
<protein>
    <recommendedName>
        <fullName evidence="3">Protein kinase domain-containing protein</fullName>
    </recommendedName>
</protein>